<dbReference type="InterPro" id="IPR041682">
    <property type="entry name" value="AAA_14"/>
</dbReference>
<dbReference type="InterPro" id="IPR027417">
    <property type="entry name" value="P-loop_NTPase"/>
</dbReference>
<feature type="domain" description="DUF4143" evidence="2">
    <location>
        <begin position="218"/>
        <end position="359"/>
    </location>
</feature>
<evidence type="ECO:0008006" key="5">
    <source>
        <dbReference type="Google" id="ProtNLM"/>
    </source>
</evidence>
<protein>
    <recommendedName>
        <fullName evidence="5">AAA domain-containing protein</fullName>
    </recommendedName>
</protein>
<dbReference type="OrthoDB" id="9801840at2"/>
<dbReference type="RefSeq" id="WP_009132439.1">
    <property type="nucleotide sequence ID" value="NZ_JH992946.1"/>
</dbReference>
<dbReference type="InterPro" id="IPR025420">
    <property type="entry name" value="DUF4143"/>
</dbReference>
<dbReference type="AlphaFoldDB" id="K9E9J3"/>
<name>K9E9J3_9BACE</name>
<evidence type="ECO:0000313" key="3">
    <source>
        <dbReference type="EMBL" id="EKU87602.1"/>
    </source>
</evidence>
<accession>K9E9J3</accession>
<dbReference type="Pfam" id="PF13173">
    <property type="entry name" value="AAA_14"/>
    <property type="match status" value="1"/>
</dbReference>
<keyword evidence="4" id="KW-1185">Reference proteome</keyword>
<dbReference type="HOGENOM" id="CLU_041527_0_0_10"/>
<dbReference type="Pfam" id="PF13635">
    <property type="entry name" value="DUF4143"/>
    <property type="match status" value="1"/>
</dbReference>
<dbReference type="eggNOG" id="COG1373">
    <property type="taxonomic scope" value="Bacteria"/>
</dbReference>
<dbReference type="PANTHER" id="PTHR33295">
    <property type="entry name" value="ATPASE"/>
    <property type="match status" value="1"/>
</dbReference>
<dbReference type="PANTHER" id="PTHR33295:SF8">
    <property type="entry name" value="AAA+ ATPASE DOMAIN-CONTAINING PROTEIN"/>
    <property type="match status" value="1"/>
</dbReference>
<comment type="caution">
    <text evidence="3">The sequence shown here is derived from an EMBL/GenBank/DDBJ whole genome shotgun (WGS) entry which is preliminary data.</text>
</comment>
<feature type="domain" description="AAA" evidence="1">
    <location>
        <begin position="35"/>
        <end position="162"/>
    </location>
</feature>
<dbReference type="EMBL" id="ADLF01000024">
    <property type="protein sequence ID" value="EKU87602.1"/>
    <property type="molecule type" value="Genomic_DNA"/>
</dbReference>
<dbReference type="SUPFAM" id="SSF52540">
    <property type="entry name" value="P-loop containing nucleoside triphosphate hydrolases"/>
    <property type="match status" value="1"/>
</dbReference>
<gene>
    <name evidence="3" type="ORF">HMPREF9447_05061</name>
</gene>
<dbReference type="STRING" id="742727.HMPREF9447_05061"/>
<proteinExistence type="predicted"/>
<evidence type="ECO:0000259" key="2">
    <source>
        <dbReference type="Pfam" id="PF13635"/>
    </source>
</evidence>
<sequence>MEKDIIKQIILNQQEFISQVKLLPRKVSIEENGNYVFVGIRRAGKTYMLYQHIQQLLKDGHSKQEILFINFEDERITDIKKEELHLIVECYKEMFAFEPIIFLDEIQNIEGWEHFARRLADEKRQVFITGSNAHMLSREIASTLGGRYLMQEIYPFSFTEYLEYHHITLDAHWHLAPIRTDVVRLFEGYFYNGGLPESFSYTDKRAWLTSLYKKILYSDIVIRNNVRNEPSLRLLVRKLADSVLQPIAIKRLQNILQGDGSKVTRETISSYLGYLHDAYLIFSLCNFNDSIPQREGTKKHYFYDNGILNLFLFQPETKLLENIAAIHLYKQYGEALFYYNKNVEVDFVVPDAGLAIQVSYSLRDEQTRNREVNALVSLSRSMNISTALIISKDQEETIEQDGIDIKIIPVWKWLAETKCTVCPS</sequence>
<evidence type="ECO:0000259" key="1">
    <source>
        <dbReference type="Pfam" id="PF13173"/>
    </source>
</evidence>
<organism evidence="3 4">
    <name type="scientific">Bacteroides oleiciplenus YIT 12058</name>
    <dbReference type="NCBI Taxonomy" id="742727"/>
    <lineage>
        <taxon>Bacteria</taxon>
        <taxon>Pseudomonadati</taxon>
        <taxon>Bacteroidota</taxon>
        <taxon>Bacteroidia</taxon>
        <taxon>Bacteroidales</taxon>
        <taxon>Bacteroidaceae</taxon>
        <taxon>Bacteroides</taxon>
    </lineage>
</organism>
<evidence type="ECO:0000313" key="4">
    <source>
        <dbReference type="Proteomes" id="UP000009872"/>
    </source>
</evidence>
<dbReference type="Proteomes" id="UP000009872">
    <property type="component" value="Unassembled WGS sequence"/>
</dbReference>
<reference evidence="3 4" key="1">
    <citation type="submission" date="2012-09" db="EMBL/GenBank/DDBJ databases">
        <title>The Genome Sequence of Bacteroides oleiciplenus YIT 12058.</title>
        <authorList>
            <consortium name="The Broad Institute Genome Sequencing Platform"/>
            <person name="Earl A."/>
            <person name="Ward D."/>
            <person name="Feldgarden M."/>
            <person name="Gevers D."/>
            <person name="Morotomi M."/>
            <person name="Walker B."/>
            <person name="Young S.K."/>
            <person name="Zeng Q."/>
            <person name="Gargeya S."/>
            <person name="Fitzgerald M."/>
            <person name="Haas B."/>
            <person name="Abouelleil A."/>
            <person name="Alvarado L."/>
            <person name="Arachchi H.M."/>
            <person name="Berlin A.M."/>
            <person name="Chapman S.B."/>
            <person name="Goldberg J."/>
            <person name="Griggs A."/>
            <person name="Gujja S."/>
            <person name="Hansen M."/>
            <person name="Howarth C."/>
            <person name="Imamovic A."/>
            <person name="Larimer J."/>
            <person name="McCowen C."/>
            <person name="Montmayeur A."/>
            <person name="Murphy C."/>
            <person name="Neiman D."/>
            <person name="Pearson M."/>
            <person name="Priest M."/>
            <person name="Roberts A."/>
            <person name="Saif S."/>
            <person name="Shea T."/>
            <person name="Sisk P."/>
            <person name="Sykes S."/>
            <person name="Wortman J."/>
            <person name="Nusbaum C."/>
            <person name="Birren B."/>
        </authorList>
    </citation>
    <scope>NUCLEOTIDE SEQUENCE [LARGE SCALE GENOMIC DNA]</scope>
    <source>
        <strain evidence="3 4">YIT 12058</strain>
    </source>
</reference>
<dbReference type="PATRIC" id="fig|742727.4.peg.5169"/>